<sequence length="201" mass="22820">MSRQDPLPAGTGDADSEDVRLMQQVSGGDMLAFEQLVERHQTLVAGTVGRMLGSNADVEDVAQQVFVRVWKSAKRYEPRAKFTTWLLKITRNLVFNEMRRRKRHALIPLQSEPDGEEMQLKDEHGQTPDASLLEGELQGAIESAIGELPESQRMAVVLRRYEELSYEEIAAVLDQSVPAVKSLLFRARTELRERLKRYLQG</sequence>
<feature type="domain" description="RNA polymerase sigma-70 region 2" evidence="7">
    <location>
        <begin position="36"/>
        <end position="103"/>
    </location>
</feature>
<gene>
    <name evidence="9" type="ORF">AVDCRST_MAG42-1709</name>
</gene>
<dbReference type="CDD" id="cd06171">
    <property type="entry name" value="Sigma70_r4"/>
    <property type="match status" value="1"/>
</dbReference>
<feature type="domain" description="RNA polymerase sigma factor 70 region 4 type 2" evidence="8">
    <location>
        <begin position="140"/>
        <end position="191"/>
    </location>
</feature>
<proteinExistence type="inferred from homology"/>
<dbReference type="GO" id="GO:0016987">
    <property type="term" value="F:sigma factor activity"/>
    <property type="evidence" value="ECO:0007669"/>
    <property type="project" value="UniProtKB-KW"/>
</dbReference>
<evidence type="ECO:0000256" key="2">
    <source>
        <dbReference type="ARBA" id="ARBA00023015"/>
    </source>
</evidence>
<dbReference type="Pfam" id="PF08281">
    <property type="entry name" value="Sigma70_r4_2"/>
    <property type="match status" value="1"/>
</dbReference>
<dbReference type="InterPro" id="IPR013325">
    <property type="entry name" value="RNA_pol_sigma_r2"/>
</dbReference>
<dbReference type="InterPro" id="IPR013324">
    <property type="entry name" value="RNA_pol_sigma_r3/r4-like"/>
</dbReference>
<keyword evidence="2 6" id="KW-0805">Transcription regulation</keyword>
<dbReference type="AlphaFoldDB" id="A0A6J4I5T7"/>
<dbReference type="InterPro" id="IPR013249">
    <property type="entry name" value="RNA_pol_sigma70_r4_t2"/>
</dbReference>
<dbReference type="EMBL" id="CADCTA010000065">
    <property type="protein sequence ID" value="CAA9241052.1"/>
    <property type="molecule type" value="Genomic_DNA"/>
</dbReference>
<keyword evidence="3 6" id="KW-0731">Sigma factor</keyword>
<evidence type="ECO:0000256" key="6">
    <source>
        <dbReference type="RuleBase" id="RU000716"/>
    </source>
</evidence>
<dbReference type="Gene3D" id="1.10.10.10">
    <property type="entry name" value="Winged helix-like DNA-binding domain superfamily/Winged helix DNA-binding domain"/>
    <property type="match status" value="1"/>
</dbReference>
<organism evidence="9">
    <name type="scientific">uncultured Chthoniobacterales bacterium</name>
    <dbReference type="NCBI Taxonomy" id="1836801"/>
    <lineage>
        <taxon>Bacteria</taxon>
        <taxon>Pseudomonadati</taxon>
        <taxon>Verrucomicrobiota</taxon>
        <taxon>Spartobacteria</taxon>
        <taxon>Chthoniobacterales</taxon>
        <taxon>environmental samples</taxon>
    </lineage>
</organism>
<dbReference type="SUPFAM" id="SSF88946">
    <property type="entry name" value="Sigma2 domain of RNA polymerase sigma factors"/>
    <property type="match status" value="1"/>
</dbReference>
<accession>A0A6J4I5T7</accession>
<dbReference type="InterPro" id="IPR000838">
    <property type="entry name" value="RNA_pol_sigma70_ECF_CS"/>
</dbReference>
<dbReference type="InterPro" id="IPR014284">
    <property type="entry name" value="RNA_pol_sigma-70_dom"/>
</dbReference>
<protein>
    <recommendedName>
        <fullName evidence="6">RNA polymerase sigma factor</fullName>
    </recommendedName>
</protein>
<evidence type="ECO:0000256" key="1">
    <source>
        <dbReference type="ARBA" id="ARBA00010641"/>
    </source>
</evidence>
<evidence type="ECO:0000259" key="7">
    <source>
        <dbReference type="Pfam" id="PF04542"/>
    </source>
</evidence>
<dbReference type="GO" id="GO:0003677">
    <property type="term" value="F:DNA binding"/>
    <property type="evidence" value="ECO:0007669"/>
    <property type="project" value="UniProtKB-KW"/>
</dbReference>
<evidence type="ECO:0000256" key="5">
    <source>
        <dbReference type="ARBA" id="ARBA00023163"/>
    </source>
</evidence>
<dbReference type="SUPFAM" id="SSF88659">
    <property type="entry name" value="Sigma3 and sigma4 domains of RNA polymerase sigma factors"/>
    <property type="match status" value="1"/>
</dbReference>
<dbReference type="InterPro" id="IPR039425">
    <property type="entry name" value="RNA_pol_sigma-70-like"/>
</dbReference>
<dbReference type="PANTHER" id="PTHR43133:SF8">
    <property type="entry name" value="RNA POLYMERASE SIGMA FACTOR HI_1459-RELATED"/>
    <property type="match status" value="1"/>
</dbReference>
<dbReference type="InterPro" id="IPR007627">
    <property type="entry name" value="RNA_pol_sigma70_r2"/>
</dbReference>
<dbReference type="NCBIfam" id="TIGR02937">
    <property type="entry name" value="sigma70-ECF"/>
    <property type="match status" value="1"/>
</dbReference>
<reference evidence="9" key="1">
    <citation type="submission" date="2020-02" db="EMBL/GenBank/DDBJ databases">
        <authorList>
            <person name="Meier V. D."/>
        </authorList>
    </citation>
    <scope>NUCLEOTIDE SEQUENCE</scope>
    <source>
        <strain evidence="9">AVDCRST_MAG42</strain>
    </source>
</reference>
<evidence type="ECO:0000256" key="4">
    <source>
        <dbReference type="ARBA" id="ARBA00023125"/>
    </source>
</evidence>
<keyword evidence="5 6" id="KW-0804">Transcription</keyword>
<name>A0A6J4I5T7_9BACT</name>
<keyword evidence="4 6" id="KW-0238">DNA-binding</keyword>
<dbReference type="GO" id="GO:0006352">
    <property type="term" value="P:DNA-templated transcription initiation"/>
    <property type="evidence" value="ECO:0007669"/>
    <property type="project" value="InterPro"/>
</dbReference>
<dbReference type="PANTHER" id="PTHR43133">
    <property type="entry name" value="RNA POLYMERASE ECF-TYPE SIGMA FACTO"/>
    <property type="match status" value="1"/>
</dbReference>
<comment type="similarity">
    <text evidence="1 6">Belongs to the sigma-70 factor family. ECF subfamily.</text>
</comment>
<dbReference type="Gene3D" id="1.10.1740.10">
    <property type="match status" value="1"/>
</dbReference>
<dbReference type="Pfam" id="PF04542">
    <property type="entry name" value="Sigma70_r2"/>
    <property type="match status" value="1"/>
</dbReference>
<dbReference type="PROSITE" id="PS01063">
    <property type="entry name" value="SIGMA70_ECF"/>
    <property type="match status" value="1"/>
</dbReference>
<evidence type="ECO:0000259" key="8">
    <source>
        <dbReference type="Pfam" id="PF08281"/>
    </source>
</evidence>
<evidence type="ECO:0000256" key="3">
    <source>
        <dbReference type="ARBA" id="ARBA00023082"/>
    </source>
</evidence>
<evidence type="ECO:0000313" key="9">
    <source>
        <dbReference type="EMBL" id="CAA9241052.1"/>
    </source>
</evidence>
<dbReference type="InterPro" id="IPR036388">
    <property type="entry name" value="WH-like_DNA-bd_sf"/>
</dbReference>